<dbReference type="InterPro" id="IPR036188">
    <property type="entry name" value="FAD/NAD-bd_sf"/>
</dbReference>
<dbReference type="InterPro" id="IPR036249">
    <property type="entry name" value="Thioredoxin-like_sf"/>
</dbReference>
<evidence type="ECO:0000256" key="3">
    <source>
        <dbReference type="ARBA" id="ARBA00022827"/>
    </source>
</evidence>
<dbReference type="Pfam" id="PF07976">
    <property type="entry name" value="Phe_hydrox_dim"/>
    <property type="match status" value="1"/>
</dbReference>
<dbReference type="SUPFAM" id="SSF51905">
    <property type="entry name" value="FAD/NAD(P)-binding domain"/>
    <property type="match status" value="1"/>
</dbReference>
<dbReference type="PRINTS" id="PR00420">
    <property type="entry name" value="RNGMNOXGNASE"/>
</dbReference>
<dbReference type="SUPFAM" id="SSF52833">
    <property type="entry name" value="Thioredoxin-like"/>
    <property type="match status" value="1"/>
</dbReference>
<dbReference type="EMBL" id="KB468168">
    <property type="protein sequence ID" value="PCH44943.1"/>
    <property type="molecule type" value="Genomic_DNA"/>
</dbReference>
<keyword evidence="4" id="KW-0560">Oxidoreductase</keyword>
<dbReference type="Gene3D" id="3.30.9.10">
    <property type="entry name" value="D-Amino Acid Oxidase, subunit A, domain 2"/>
    <property type="match status" value="1"/>
</dbReference>
<dbReference type="GO" id="GO:0016709">
    <property type="term" value="F:oxidoreductase activity, acting on paired donors, with incorporation or reduction of molecular oxygen, NAD(P)H as one donor, and incorporation of one atom of oxygen"/>
    <property type="evidence" value="ECO:0007669"/>
    <property type="project" value="UniProtKB-ARBA"/>
</dbReference>
<proteinExistence type="inferred from homology"/>
<dbReference type="PANTHER" id="PTHR43004">
    <property type="entry name" value="TRK SYSTEM POTASSIUM UPTAKE PROTEIN"/>
    <property type="match status" value="1"/>
</dbReference>
<name>A0A2H3JY66_WOLCO</name>
<sequence length="618" mass="68181">MPSSSSLPDAVDVLIVGGGPTALITTSVLLRNNIRVLTVEQYDRAEQAMYGRACVLYSRSLELLDMNGLYDRMADTGFIMKGATTIKEGQVVPMRGWHFVQEAIDGNTCFDFCLAIRQKYVEDAVGGAVKELDPNAFRAPVKLIDYRVDESAEYRVVSTLELKGGKRVQVRSKYLVGADGGRSTIRVLSKIGFPGTLSPHKWVRLDAVIKTDMPLSRQRAVAIENKEYGNVLWLPVDNGRTRIGFVIKDELYGEDGKDVTAEIIMQEAKKALLPNSLEFVQLDWWTVYAIGQRVAETFKKGPVLLAGDAAHTHSSGAAQGMNTGIHDATNLAWKLAGVIKGWYKEDLLDTYAFERRQSAQRLIELDRDVAALISGKIPDHFNAPPDADFNVYLDRVFRESAGFTVGLGISYPENLLNKASPNLRLKVAVGHRAPDAPLFRPGTAYPQRLQQLAATTGRRFTILLFAGEVEPWGDAVRLKERTAAKYRALRKYMDSAPAFTRNLADVFQFLTVVRGRGSLHPADTLGVSQLGRTVYDYDGEAYEKYGVDVQEGAIVVLRPDQIVGFVAPLDGWGSVAQYFDAFVNIATVKQGAAEEESKISVGEMSVEGQEESTQRAKL</sequence>
<evidence type="ECO:0000259" key="6">
    <source>
        <dbReference type="Pfam" id="PF01494"/>
    </source>
</evidence>
<feature type="domain" description="FAD-binding" evidence="6">
    <location>
        <begin position="11"/>
        <end position="364"/>
    </location>
</feature>
<dbReference type="AlphaFoldDB" id="A0A2H3JY66"/>
<keyword evidence="3" id="KW-0274">FAD</keyword>
<dbReference type="InterPro" id="IPR038220">
    <property type="entry name" value="PHOX_C_sf"/>
</dbReference>
<keyword evidence="9" id="KW-1185">Reference proteome</keyword>
<dbReference type="InterPro" id="IPR002938">
    <property type="entry name" value="FAD-bd"/>
</dbReference>
<comment type="similarity">
    <text evidence="1">Belongs to the PheA/TfdB FAD monooxygenase family.</text>
</comment>
<feature type="domain" description="Phenol hydroxylase-like C-terminal dimerisation" evidence="7">
    <location>
        <begin position="410"/>
        <end position="583"/>
    </location>
</feature>
<keyword evidence="2" id="KW-0285">Flavoprotein</keyword>
<reference evidence="8 9" key="1">
    <citation type="journal article" date="2012" name="Science">
        <title>The Paleozoic origin of enzymatic lignin decomposition reconstructed from 31 fungal genomes.</title>
        <authorList>
            <person name="Floudas D."/>
            <person name="Binder M."/>
            <person name="Riley R."/>
            <person name="Barry K."/>
            <person name="Blanchette R.A."/>
            <person name="Henrissat B."/>
            <person name="Martinez A.T."/>
            <person name="Otillar R."/>
            <person name="Spatafora J.W."/>
            <person name="Yadav J.S."/>
            <person name="Aerts A."/>
            <person name="Benoit I."/>
            <person name="Boyd A."/>
            <person name="Carlson A."/>
            <person name="Copeland A."/>
            <person name="Coutinho P.M."/>
            <person name="de Vries R.P."/>
            <person name="Ferreira P."/>
            <person name="Findley K."/>
            <person name="Foster B."/>
            <person name="Gaskell J."/>
            <person name="Glotzer D."/>
            <person name="Gorecki P."/>
            <person name="Heitman J."/>
            <person name="Hesse C."/>
            <person name="Hori C."/>
            <person name="Igarashi K."/>
            <person name="Jurgens J.A."/>
            <person name="Kallen N."/>
            <person name="Kersten P."/>
            <person name="Kohler A."/>
            <person name="Kuees U."/>
            <person name="Kumar T.K.A."/>
            <person name="Kuo A."/>
            <person name="LaButti K."/>
            <person name="Larrondo L.F."/>
            <person name="Lindquist E."/>
            <person name="Ling A."/>
            <person name="Lombard V."/>
            <person name="Lucas S."/>
            <person name="Lundell T."/>
            <person name="Martin R."/>
            <person name="McLaughlin D.J."/>
            <person name="Morgenstern I."/>
            <person name="Morin E."/>
            <person name="Murat C."/>
            <person name="Nagy L.G."/>
            <person name="Nolan M."/>
            <person name="Ohm R.A."/>
            <person name="Patyshakuliyeva A."/>
            <person name="Rokas A."/>
            <person name="Ruiz-Duenas F.J."/>
            <person name="Sabat G."/>
            <person name="Salamov A."/>
            <person name="Samejima M."/>
            <person name="Schmutz J."/>
            <person name="Slot J.C."/>
            <person name="St John F."/>
            <person name="Stenlid J."/>
            <person name="Sun H."/>
            <person name="Sun S."/>
            <person name="Syed K."/>
            <person name="Tsang A."/>
            <person name="Wiebenga A."/>
            <person name="Young D."/>
            <person name="Pisabarro A."/>
            <person name="Eastwood D.C."/>
            <person name="Martin F."/>
            <person name="Cullen D."/>
            <person name="Grigoriev I.V."/>
            <person name="Hibbett D.S."/>
        </authorList>
    </citation>
    <scope>NUCLEOTIDE SEQUENCE [LARGE SCALE GENOMIC DNA]</scope>
    <source>
        <strain evidence="8 9">MD-104</strain>
    </source>
</reference>
<evidence type="ECO:0000256" key="4">
    <source>
        <dbReference type="ARBA" id="ARBA00023002"/>
    </source>
</evidence>
<keyword evidence="8" id="KW-0503">Monooxygenase</keyword>
<dbReference type="OMA" id="FKWVRID"/>
<dbReference type="PANTHER" id="PTHR43004:SF5">
    <property type="entry name" value="FAD-BINDING DOMAIN-CONTAINING PROTEIN"/>
    <property type="match status" value="1"/>
</dbReference>
<dbReference type="InterPro" id="IPR012941">
    <property type="entry name" value="Phe_hydrox_C_dim_dom"/>
</dbReference>
<dbReference type="Proteomes" id="UP000218811">
    <property type="component" value="Unassembled WGS sequence"/>
</dbReference>
<accession>A0A2H3JY66</accession>
<evidence type="ECO:0000256" key="5">
    <source>
        <dbReference type="SAM" id="MobiDB-lite"/>
    </source>
</evidence>
<dbReference type="GO" id="GO:0071949">
    <property type="term" value="F:FAD binding"/>
    <property type="evidence" value="ECO:0007669"/>
    <property type="project" value="InterPro"/>
</dbReference>
<evidence type="ECO:0000313" key="8">
    <source>
        <dbReference type="EMBL" id="PCH44943.1"/>
    </source>
</evidence>
<dbReference type="InterPro" id="IPR050641">
    <property type="entry name" value="RIFMO-like"/>
</dbReference>
<dbReference type="OrthoDB" id="1716816at2759"/>
<evidence type="ECO:0000256" key="2">
    <source>
        <dbReference type="ARBA" id="ARBA00022630"/>
    </source>
</evidence>
<organism evidence="8 9">
    <name type="scientific">Wolfiporia cocos (strain MD-104)</name>
    <name type="common">Brown rot fungus</name>
    <dbReference type="NCBI Taxonomy" id="742152"/>
    <lineage>
        <taxon>Eukaryota</taxon>
        <taxon>Fungi</taxon>
        <taxon>Dikarya</taxon>
        <taxon>Basidiomycota</taxon>
        <taxon>Agaricomycotina</taxon>
        <taxon>Agaricomycetes</taxon>
        <taxon>Polyporales</taxon>
        <taxon>Phaeolaceae</taxon>
        <taxon>Wolfiporia</taxon>
    </lineage>
</organism>
<dbReference type="STRING" id="742152.A0A2H3JY66"/>
<dbReference type="Gene3D" id="3.50.50.60">
    <property type="entry name" value="FAD/NAD(P)-binding domain"/>
    <property type="match status" value="1"/>
</dbReference>
<dbReference type="Pfam" id="PF01494">
    <property type="entry name" value="FAD_binding_3"/>
    <property type="match status" value="1"/>
</dbReference>
<evidence type="ECO:0000256" key="1">
    <source>
        <dbReference type="ARBA" id="ARBA00007801"/>
    </source>
</evidence>
<feature type="region of interest" description="Disordered" evidence="5">
    <location>
        <begin position="599"/>
        <end position="618"/>
    </location>
</feature>
<evidence type="ECO:0000313" key="9">
    <source>
        <dbReference type="Proteomes" id="UP000218811"/>
    </source>
</evidence>
<gene>
    <name evidence="8" type="ORF">WOLCODRAFT_91080</name>
</gene>
<evidence type="ECO:0000259" key="7">
    <source>
        <dbReference type="Pfam" id="PF07976"/>
    </source>
</evidence>
<protein>
    <submittedName>
        <fullName evidence="8">2,4-dichlorophenol 6-monooxygenase</fullName>
    </submittedName>
</protein>
<dbReference type="Gene3D" id="3.40.30.20">
    <property type="match status" value="1"/>
</dbReference>
<dbReference type="SUPFAM" id="SSF54373">
    <property type="entry name" value="FAD-linked reductases, C-terminal domain"/>
    <property type="match status" value="1"/>
</dbReference>